<proteinExistence type="predicted"/>
<gene>
    <name evidence="2" type="ORF">L3X38_036730</name>
</gene>
<evidence type="ECO:0000313" key="3">
    <source>
        <dbReference type="Proteomes" id="UP001054821"/>
    </source>
</evidence>
<organism evidence="2 3">
    <name type="scientific">Prunus dulcis</name>
    <name type="common">Almond</name>
    <name type="synonym">Amygdalus dulcis</name>
    <dbReference type="NCBI Taxonomy" id="3755"/>
    <lineage>
        <taxon>Eukaryota</taxon>
        <taxon>Viridiplantae</taxon>
        <taxon>Streptophyta</taxon>
        <taxon>Embryophyta</taxon>
        <taxon>Tracheophyta</taxon>
        <taxon>Spermatophyta</taxon>
        <taxon>Magnoliopsida</taxon>
        <taxon>eudicotyledons</taxon>
        <taxon>Gunneridae</taxon>
        <taxon>Pentapetalae</taxon>
        <taxon>rosids</taxon>
        <taxon>fabids</taxon>
        <taxon>Rosales</taxon>
        <taxon>Rosaceae</taxon>
        <taxon>Amygdaloideae</taxon>
        <taxon>Amygdaleae</taxon>
        <taxon>Prunus</taxon>
    </lineage>
</organism>
<keyword evidence="3" id="KW-1185">Reference proteome</keyword>
<evidence type="ECO:0000256" key="1">
    <source>
        <dbReference type="SAM" id="MobiDB-lite"/>
    </source>
</evidence>
<reference evidence="2 3" key="1">
    <citation type="journal article" date="2022" name="G3 (Bethesda)">
        <title>Whole-genome sequence and methylome profiling of the almond [Prunus dulcis (Mill.) D.A. Webb] cultivar 'Nonpareil'.</title>
        <authorList>
            <person name="D'Amico-Willman K.M."/>
            <person name="Ouma W.Z."/>
            <person name="Meulia T."/>
            <person name="Sideli G.M."/>
            <person name="Gradziel T.M."/>
            <person name="Fresnedo-Ramirez J."/>
        </authorList>
    </citation>
    <scope>NUCLEOTIDE SEQUENCE [LARGE SCALE GENOMIC DNA]</scope>
    <source>
        <strain evidence="2">Clone GOH B32 T37-40</strain>
    </source>
</reference>
<protein>
    <submittedName>
        <fullName evidence="2">Uncharacterized protein</fullName>
    </submittedName>
</protein>
<feature type="compositionally biased region" description="Polar residues" evidence="1">
    <location>
        <begin position="26"/>
        <end position="37"/>
    </location>
</feature>
<dbReference type="AlphaFoldDB" id="A0AAD4V341"/>
<dbReference type="Proteomes" id="UP001054821">
    <property type="component" value="Chromosome 7"/>
</dbReference>
<name>A0AAD4V341_PRUDU</name>
<sequence length="130" mass="15145">MSLRRSDRIRRLTAISDFDIGDEADPTSSKEALESQNSNKWREAMLNELESMKNNQALNLERPSSRPRLMQKTYIKRILKRFDMSMCSGQKVPLDKGDLKNEYCPKNKEEEEDEMRNKSYSSLVGSIMYA</sequence>
<dbReference type="EMBL" id="JAJFAZ020000007">
    <property type="protein sequence ID" value="KAI5317023.1"/>
    <property type="molecule type" value="Genomic_DNA"/>
</dbReference>
<evidence type="ECO:0000313" key="2">
    <source>
        <dbReference type="EMBL" id="KAI5317023.1"/>
    </source>
</evidence>
<accession>A0AAD4V341</accession>
<feature type="region of interest" description="Disordered" evidence="1">
    <location>
        <begin position="16"/>
        <end position="37"/>
    </location>
</feature>
<comment type="caution">
    <text evidence="2">The sequence shown here is derived from an EMBL/GenBank/DDBJ whole genome shotgun (WGS) entry which is preliminary data.</text>
</comment>